<accession>A0A7V5U108</accession>
<evidence type="ECO:0000313" key="2">
    <source>
        <dbReference type="EMBL" id="HHI88634.1"/>
    </source>
</evidence>
<feature type="signal peptide" evidence="1">
    <location>
        <begin position="1"/>
        <end position="23"/>
    </location>
</feature>
<reference evidence="2" key="1">
    <citation type="journal article" date="2020" name="mSystems">
        <title>Genome- and Community-Level Interaction Insights into Carbon Utilization and Element Cycling Functions of Hydrothermarchaeota in Hydrothermal Sediment.</title>
        <authorList>
            <person name="Zhou Z."/>
            <person name="Liu Y."/>
            <person name="Xu W."/>
            <person name="Pan J."/>
            <person name="Luo Z.H."/>
            <person name="Li M."/>
        </authorList>
    </citation>
    <scope>NUCLEOTIDE SEQUENCE [LARGE SCALE GENOMIC DNA]</scope>
    <source>
        <strain evidence="2">HyVt-538</strain>
    </source>
</reference>
<feature type="chain" id="PRO_5031322566" description="Lytic transglycosylase domain-containing protein" evidence="1">
    <location>
        <begin position="24"/>
        <end position="541"/>
    </location>
</feature>
<evidence type="ECO:0000256" key="1">
    <source>
        <dbReference type="SAM" id="SignalP"/>
    </source>
</evidence>
<name>A0A7V5U108_9PROT</name>
<dbReference type="PROSITE" id="PS51257">
    <property type="entry name" value="PROKAR_LIPOPROTEIN"/>
    <property type="match status" value="1"/>
</dbReference>
<dbReference type="Proteomes" id="UP000885806">
    <property type="component" value="Unassembled WGS sequence"/>
</dbReference>
<proteinExistence type="predicted"/>
<keyword evidence="1" id="KW-0732">Signal</keyword>
<organism evidence="2">
    <name type="scientific">Hellea balneolensis</name>
    <dbReference type="NCBI Taxonomy" id="287478"/>
    <lineage>
        <taxon>Bacteria</taxon>
        <taxon>Pseudomonadati</taxon>
        <taxon>Pseudomonadota</taxon>
        <taxon>Alphaproteobacteria</taxon>
        <taxon>Maricaulales</taxon>
        <taxon>Robiginitomaculaceae</taxon>
        <taxon>Hellea</taxon>
    </lineage>
</organism>
<sequence length="541" mass="58157">MRFSLRISALLICLVFLACLDLAANGQIAVDKMAPAQTFEPGLDGLSDTGLDSALWQGTSAARAGRLLSRVTGQLNPPARDLIKTVIFSGGVPPKAASRQSYQDWQAARLDLVLRLGELQAFDALLAKTEAQDISPNPALLKVRFERAVLGGDVKQACVLADQNRLNRKAPFWAKARGFCHLMRGEIPAAELTLDLLERDGVKDPAYKALMNRLLGAKNKVRNLKVKTPMQMALLRHIFRQDKALYKAWPVRALPPVLAKETLETTIDDKHKLEALKQAAPVLDVNTLKAVLVHFAGGVKTETPAANLKAKSWDSALWGAAWTQAHTASDKALQANAIAALLRQARRFGFEGVMAEALNDEIATLSNEIKSQTDARSFARLAVLHSDIPALQGLFAALPEDDPERARIALASDALGGGFMLGGLGVDIKARLAEKTGRARAMRDAYIASALGARIDAEAEDILLRARPGGKRAPAGALLLLQDAAARSARAETLLRAGLIFNTVPPARLPSDDFGLILRTLMAAGLTKQAGQIAALDYLTP</sequence>
<dbReference type="EMBL" id="DROP01000113">
    <property type="protein sequence ID" value="HHI88634.1"/>
    <property type="molecule type" value="Genomic_DNA"/>
</dbReference>
<protein>
    <recommendedName>
        <fullName evidence="3">Lytic transglycosylase domain-containing protein</fullName>
    </recommendedName>
</protein>
<gene>
    <name evidence="2" type="ORF">ENK01_01655</name>
</gene>
<comment type="caution">
    <text evidence="2">The sequence shown here is derived from an EMBL/GenBank/DDBJ whole genome shotgun (WGS) entry which is preliminary data.</text>
</comment>
<dbReference type="AlphaFoldDB" id="A0A7V5U108"/>
<evidence type="ECO:0008006" key="3">
    <source>
        <dbReference type="Google" id="ProtNLM"/>
    </source>
</evidence>